<dbReference type="Gene3D" id="1.20.1250.20">
    <property type="entry name" value="MFS general substrate transporter like domains"/>
    <property type="match status" value="1"/>
</dbReference>
<evidence type="ECO:0000256" key="4">
    <source>
        <dbReference type="ARBA" id="ARBA00022597"/>
    </source>
</evidence>
<sequence>MRAFRGEGDILALRFGTRFFTGWPVTAIRTGGPGDPHTVCTDGGEVRARAIVIATGVDYRRIGIPTIDEMVGRGVNYGAAMTAAREMEDQPVFVVGGGNSAGQAAVHLARFARSVTILIRRPDLSATMSGYLIDEIDHNPRITVRGNAAVVNGGGEEVLEWISIDDTRILPAGNLRAMSVESPADLRTSASPDFRRNQWTYGVGTLGRDAVYTLVSFYLVVYLTEVLNLPDSTMWWVSGVLLAARLLDAFLDPVVGALVDSTRSRYGQFKPWLLFGGLASGIATVLLFTDTGLTGGAFVAVFGVVVLLWGLMWSAHDISYWGMLPALSINPAERERLAAVAKTFASIGQFAAVAGVPVAVAALAGGIEGGTTGSWRTIAIILAVIMVALMLVPILAVRERTDVDLEGERTGLRELLRALFRNDQLLWAAAAYLLFMLGYGTTGAFGWYFFKYAYGDEAVFPVFALFVGLGQIAGLATFPLARRRWSRGQLFTWSTALIVVTYAVFFVAPMNIVVLGGLAFVMFFLASFIMLLMLVFQADTIEYGQWKLGRRNNAVTFALQPFINKTSAAMNTWIVSATVIIAGINEADTAADVTPGGITMMKVAMLLIPALLIIAGYAVWRRKFVIDESLHARIVAELEPELRPHGG</sequence>
<keyword evidence="4" id="KW-0762">Sugar transport</keyword>
<evidence type="ECO:0000256" key="8">
    <source>
        <dbReference type="ARBA" id="ARBA00023136"/>
    </source>
</evidence>
<feature type="transmembrane region" description="Helical" evidence="9">
    <location>
        <begin position="514"/>
        <end position="536"/>
    </location>
</feature>
<evidence type="ECO:0000259" key="10">
    <source>
        <dbReference type="Pfam" id="PF07992"/>
    </source>
</evidence>
<dbReference type="InterPro" id="IPR018043">
    <property type="entry name" value="Na/Gal_symport_CS"/>
</dbReference>
<evidence type="ECO:0000256" key="2">
    <source>
        <dbReference type="ARBA" id="ARBA00022448"/>
    </source>
</evidence>
<evidence type="ECO:0000313" key="12">
    <source>
        <dbReference type="Proteomes" id="UP001499938"/>
    </source>
</evidence>
<feature type="transmembrane region" description="Helical" evidence="9">
    <location>
        <begin position="295"/>
        <end position="315"/>
    </location>
</feature>
<feature type="transmembrane region" description="Helical" evidence="9">
    <location>
        <begin position="490"/>
        <end position="508"/>
    </location>
</feature>
<feature type="transmembrane region" description="Helical" evidence="9">
    <location>
        <begin position="603"/>
        <end position="620"/>
    </location>
</feature>
<organism evidence="11 12">
    <name type="scientific">Nostocoides veronense</name>
    <dbReference type="NCBI Taxonomy" id="330836"/>
    <lineage>
        <taxon>Bacteria</taxon>
        <taxon>Bacillati</taxon>
        <taxon>Actinomycetota</taxon>
        <taxon>Actinomycetes</taxon>
        <taxon>Micrococcales</taxon>
        <taxon>Intrasporangiaceae</taxon>
        <taxon>Nostocoides</taxon>
    </lineage>
</organism>
<keyword evidence="7 9" id="KW-1133">Transmembrane helix</keyword>
<proteinExistence type="predicted"/>
<feature type="transmembrane region" description="Helical" evidence="9">
    <location>
        <begin position="425"/>
        <end position="450"/>
    </location>
</feature>
<dbReference type="InterPro" id="IPR039672">
    <property type="entry name" value="MFS_2"/>
</dbReference>
<keyword evidence="8 9" id="KW-0472">Membrane</keyword>
<dbReference type="InterPro" id="IPR001927">
    <property type="entry name" value="Na/Gal_symport"/>
</dbReference>
<keyword evidence="3" id="KW-1003">Cell membrane</keyword>
<dbReference type="Gene3D" id="3.50.50.60">
    <property type="entry name" value="FAD/NAD(P)-binding domain"/>
    <property type="match status" value="2"/>
</dbReference>
<feature type="transmembrane region" description="Helical" evidence="9">
    <location>
        <begin position="271"/>
        <end position="289"/>
    </location>
</feature>
<evidence type="ECO:0000256" key="7">
    <source>
        <dbReference type="ARBA" id="ARBA00022989"/>
    </source>
</evidence>
<keyword evidence="5 9" id="KW-0812">Transmembrane</keyword>
<dbReference type="RefSeq" id="WP_344083092.1">
    <property type="nucleotide sequence ID" value="NZ_BAAAPO010000024.1"/>
</dbReference>
<comment type="subcellular location">
    <subcellularLocation>
        <location evidence="1">Cell membrane</location>
        <topology evidence="1">Multi-pass membrane protein</topology>
    </subcellularLocation>
</comment>
<comment type="caution">
    <text evidence="11">The sequence shown here is derived from an EMBL/GenBank/DDBJ whole genome shotgun (WGS) entry which is preliminary data.</text>
</comment>
<evidence type="ECO:0000313" key="11">
    <source>
        <dbReference type="EMBL" id="GAA1791017.1"/>
    </source>
</evidence>
<feature type="transmembrane region" description="Helical" evidence="9">
    <location>
        <begin position="344"/>
        <end position="367"/>
    </location>
</feature>
<keyword evidence="6" id="KW-0769">Symport</keyword>
<evidence type="ECO:0000256" key="5">
    <source>
        <dbReference type="ARBA" id="ARBA00022692"/>
    </source>
</evidence>
<dbReference type="PANTHER" id="PTHR11328">
    <property type="entry name" value="MAJOR FACILITATOR SUPERFAMILY DOMAIN-CONTAINING PROTEIN"/>
    <property type="match status" value="1"/>
</dbReference>
<dbReference type="InterPro" id="IPR023753">
    <property type="entry name" value="FAD/NAD-binding_dom"/>
</dbReference>
<gene>
    <name evidence="11" type="ORF">GCM10009811_14890</name>
</gene>
<feature type="transmembrane region" description="Helical" evidence="9">
    <location>
        <begin position="462"/>
        <end position="481"/>
    </location>
</feature>
<feature type="transmembrane region" description="Helical" evidence="9">
    <location>
        <begin position="557"/>
        <end position="583"/>
    </location>
</feature>
<reference evidence="12" key="1">
    <citation type="journal article" date="2019" name="Int. J. Syst. Evol. Microbiol.">
        <title>The Global Catalogue of Microorganisms (GCM) 10K type strain sequencing project: providing services to taxonomists for standard genome sequencing and annotation.</title>
        <authorList>
            <consortium name="The Broad Institute Genomics Platform"/>
            <consortium name="The Broad Institute Genome Sequencing Center for Infectious Disease"/>
            <person name="Wu L."/>
            <person name="Ma J."/>
        </authorList>
    </citation>
    <scope>NUCLEOTIDE SEQUENCE [LARGE SCALE GENOMIC DNA]</scope>
    <source>
        <strain evidence="12">JCM 15592</strain>
    </source>
</reference>
<dbReference type="Proteomes" id="UP001499938">
    <property type="component" value="Unassembled WGS sequence"/>
</dbReference>
<evidence type="ECO:0000256" key="9">
    <source>
        <dbReference type="SAM" id="Phobius"/>
    </source>
</evidence>
<dbReference type="PRINTS" id="PR00368">
    <property type="entry name" value="FADPNR"/>
</dbReference>
<dbReference type="Pfam" id="PF13347">
    <property type="entry name" value="MFS_2"/>
    <property type="match status" value="1"/>
</dbReference>
<dbReference type="Pfam" id="PF07992">
    <property type="entry name" value="Pyr_redox_2"/>
    <property type="match status" value="1"/>
</dbReference>
<keyword evidence="2" id="KW-0813">Transport</keyword>
<feature type="domain" description="FAD/NAD(P)-binding" evidence="10">
    <location>
        <begin position="19"/>
        <end position="167"/>
    </location>
</feature>
<dbReference type="SUPFAM" id="SSF51905">
    <property type="entry name" value="FAD/NAD(P)-binding domain"/>
    <property type="match status" value="1"/>
</dbReference>
<dbReference type="PRINTS" id="PR00469">
    <property type="entry name" value="PNDRDTASEII"/>
</dbReference>
<dbReference type="InterPro" id="IPR036188">
    <property type="entry name" value="FAD/NAD-bd_sf"/>
</dbReference>
<dbReference type="NCBIfam" id="TIGR00792">
    <property type="entry name" value="gph"/>
    <property type="match status" value="1"/>
</dbReference>
<name>A0ABP4XT55_9MICO</name>
<accession>A0ABP4XT55</accession>
<dbReference type="SUPFAM" id="SSF103473">
    <property type="entry name" value="MFS general substrate transporter"/>
    <property type="match status" value="1"/>
</dbReference>
<keyword evidence="12" id="KW-1185">Reference proteome</keyword>
<dbReference type="PROSITE" id="PS00872">
    <property type="entry name" value="NA_GALACTOSIDE_SYMP"/>
    <property type="match status" value="1"/>
</dbReference>
<evidence type="ECO:0000256" key="6">
    <source>
        <dbReference type="ARBA" id="ARBA00022847"/>
    </source>
</evidence>
<dbReference type="EMBL" id="BAAAPO010000024">
    <property type="protein sequence ID" value="GAA1791017.1"/>
    <property type="molecule type" value="Genomic_DNA"/>
</dbReference>
<feature type="transmembrane region" description="Helical" evidence="9">
    <location>
        <begin position="373"/>
        <end position="397"/>
    </location>
</feature>
<evidence type="ECO:0000256" key="3">
    <source>
        <dbReference type="ARBA" id="ARBA00022475"/>
    </source>
</evidence>
<dbReference type="PANTHER" id="PTHR11328:SF36">
    <property type="entry name" value="MELIBIOSE PERMEASE"/>
    <property type="match status" value="1"/>
</dbReference>
<protein>
    <recommendedName>
        <fullName evidence="10">FAD/NAD(P)-binding domain-containing protein</fullName>
    </recommendedName>
</protein>
<dbReference type="InterPro" id="IPR036259">
    <property type="entry name" value="MFS_trans_sf"/>
</dbReference>
<evidence type="ECO:0000256" key="1">
    <source>
        <dbReference type="ARBA" id="ARBA00004651"/>
    </source>
</evidence>